<proteinExistence type="predicted"/>
<accession>A0A445MI14</accession>
<dbReference type="AlphaFoldDB" id="A0A445MI14"/>
<protein>
    <submittedName>
        <fullName evidence="1">Uncharacterized protein</fullName>
    </submittedName>
</protein>
<organism evidence="1">
    <name type="scientific">Ensete ventricosum</name>
    <name type="common">Abyssinian banana</name>
    <name type="synonym">Musa ensete</name>
    <dbReference type="NCBI Taxonomy" id="4639"/>
    <lineage>
        <taxon>Eukaryota</taxon>
        <taxon>Viridiplantae</taxon>
        <taxon>Streptophyta</taxon>
        <taxon>Embryophyta</taxon>
        <taxon>Tracheophyta</taxon>
        <taxon>Spermatophyta</taxon>
        <taxon>Magnoliopsida</taxon>
        <taxon>Liliopsida</taxon>
        <taxon>Zingiberales</taxon>
        <taxon>Musaceae</taxon>
        <taxon>Ensete</taxon>
    </lineage>
</organism>
<gene>
    <name evidence="1" type="ORF">BHM03_00029509</name>
</gene>
<dbReference type="EMBL" id="KV876053">
    <property type="protein sequence ID" value="RZR73912.1"/>
    <property type="molecule type" value="Genomic_DNA"/>
</dbReference>
<name>A0A445MI14_ENSVE</name>
<evidence type="ECO:0000313" key="1">
    <source>
        <dbReference type="EMBL" id="RZR73912.1"/>
    </source>
</evidence>
<reference evidence="1" key="1">
    <citation type="journal article" date="2018" name="Data Brief">
        <title>Genome sequence data from 17 accessions of Ensete ventricosum, a staple food crop for millions in Ethiopia.</title>
        <authorList>
            <person name="Yemataw Z."/>
            <person name="Muzemil S."/>
            <person name="Ambachew D."/>
            <person name="Tripathi L."/>
            <person name="Tesfaye K."/>
            <person name="Chala A."/>
            <person name="Farbos A."/>
            <person name="O'Neill P."/>
            <person name="Moore K."/>
            <person name="Grant M."/>
            <person name="Studholme D.J."/>
        </authorList>
    </citation>
    <scope>NUCLEOTIDE SEQUENCE [LARGE SCALE GENOMIC DNA]</scope>
    <source>
        <tissue evidence="1">Leaf</tissue>
    </source>
</reference>
<sequence>MLASNRSSDLCRPHLSFPLSQQRRTHNHVSSFHFTGTRQRRRCFHCRRRRLLHSLFAAHAPVASRCHPPLDAASSFNPLPPCWTRSNTRSAPISLASFDPLSYSLNHPKRRRLLEQQHRPPLFLLPFAAAVLLSQPLVAAIGAGAVVSASFVSSSLYRSRASVAIAAADGSSRSSNYFPCILLCCCLFLSQQLPSPLSFTTLLPSVRPTSLLDRDQI</sequence>
<dbReference type="Proteomes" id="UP000290560">
    <property type="component" value="Unassembled WGS sequence"/>
</dbReference>